<dbReference type="AlphaFoldDB" id="A0A2T0U0L0"/>
<dbReference type="Gene3D" id="2.170.130.10">
    <property type="entry name" value="TonB-dependent receptor, plug domain"/>
    <property type="match status" value="1"/>
</dbReference>
<dbReference type="PANTHER" id="PTHR40980">
    <property type="entry name" value="PLUG DOMAIN-CONTAINING PROTEIN"/>
    <property type="match status" value="1"/>
</dbReference>
<dbReference type="InterPro" id="IPR008969">
    <property type="entry name" value="CarboxyPept-like_regulatory"/>
</dbReference>
<accession>A0A2T0U0L0</accession>
<keyword evidence="3" id="KW-0998">Cell outer membrane</keyword>
<evidence type="ECO:0000259" key="5">
    <source>
        <dbReference type="Pfam" id="PF14905"/>
    </source>
</evidence>
<reference evidence="6 7" key="1">
    <citation type="submission" date="2018-03" db="EMBL/GenBank/DDBJ databases">
        <title>Genomic Encyclopedia of Type Strains, Phase III (KMG-III): the genomes of soil and plant-associated and newly described type strains.</title>
        <authorList>
            <person name="Whitman W."/>
        </authorList>
    </citation>
    <scope>NUCLEOTIDE SEQUENCE [LARGE SCALE GENOMIC DNA]</scope>
    <source>
        <strain evidence="6 7">CGMCC 1.9313</strain>
    </source>
</reference>
<dbReference type="EMBL" id="PVTH01000007">
    <property type="protein sequence ID" value="PRY51467.1"/>
    <property type="molecule type" value="Genomic_DNA"/>
</dbReference>
<dbReference type="Pfam" id="PF07715">
    <property type="entry name" value="Plug"/>
    <property type="match status" value="1"/>
</dbReference>
<evidence type="ECO:0000313" key="7">
    <source>
        <dbReference type="Proteomes" id="UP000238034"/>
    </source>
</evidence>
<dbReference type="GO" id="GO:0009279">
    <property type="term" value="C:cell outer membrane"/>
    <property type="evidence" value="ECO:0007669"/>
    <property type="project" value="UniProtKB-SubCell"/>
</dbReference>
<dbReference type="SUPFAM" id="SSF56935">
    <property type="entry name" value="Porins"/>
    <property type="match status" value="1"/>
</dbReference>
<proteinExistence type="predicted"/>
<comment type="subcellular location">
    <subcellularLocation>
        <location evidence="1">Cell outer membrane</location>
    </subcellularLocation>
</comment>
<evidence type="ECO:0000313" key="6">
    <source>
        <dbReference type="EMBL" id="PRY51467.1"/>
    </source>
</evidence>
<evidence type="ECO:0000256" key="3">
    <source>
        <dbReference type="ARBA" id="ARBA00023237"/>
    </source>
</evidence>
<dbReference type="Pfam" id="PF13620">
    <property type="entry name" value="CarboxypepD_reg"/>
    <property type="match status" value="1"/>
</dbReference>
<dbReference type="SUPFAM" id="SSF49464">
    <property type="entry name" value="Carboxypeptidase regulatory domain-like"/>
    <property type="match status" value="1"/>
</dbReference>
<evidence type="ECO:0000259" key="4">
    <source>
        <dbReference type="Pfam" id="PF07715"/>
    </source>
</evidence>
<evidence type="ECO:0000256" key="2">
    <source>
        <dbReference type="ARBA" id="ARBA00023136"/>
    </source>
</evidence>
<dbReference type="Gene3D" id="2.40.170.20">
    <property type="entry name" value="TonB-dependent receptor, beta-barrel domain"/>
    <property type="match status" value="1"/>
</dbReference>
<evidence type="ECO:0000256" key="1">
    <source>
        <dbReference type="ARBA" id="ARBA00004442"/>
    </source>
</evidence>
<organism evidence="6 7">
    <name type="scientific">Arcticibacter pallidicorallinus</name>
    <dbReference type="NCBI Taxonomy" id="1259464"/>
    <lineage>
        <taxon>Bacteria</taxon>
        <taxon>Pseudomonadati</taxon>
        <taxon>Bacteroidota</taxon>
        <taxon>Sphingobacteriia</taxon>
        <taxon>Sphingobacteriales</taxon>
        <taxon>Sphingobacteriaceae</taxon>
        <taxon>Arcticibacter</taxon>
    </lineage>
</organism>
<dbReference type="InterPro" id="IPR036942">
    <property type="entry name" value="Beta-barrel_TonB_sf"/>
</dbReference>
<protein>
    <submittedName>
        <fullName evidence="6">TonB-dependent receptor-like protein</fullName>
    </submittedName>
</protein>
<keyword evidence="6" id="KW-0675">Receptor</keyword>
<dbReference type="Gene3D" id="2.60.40.1120">
    <property type="entry name" value="Carboxypeptidase-like, regulatory domain"/>
    <property type="match status" value="1"/>
</dbReference>
<dbReference type="InterPro" id="IPR037066">
    <property type="entry name" value="Plug_dom_sf"/>
</dbReference>
<feature type="domain" description="TonB-dependent receptor plug" evidence="4">
    <location>
        <begin position="172"/>
        <end position="254"/>
    </location>
</feature>
<name>A0A2T0U0L0_9SPHI</name>
<sequence>MFVFYNIFNNYLADTQKPVLFRLIDSMKQIFLSVLLVFPTFLSFSQKTPRELTIKGLIADSVNHRALGLATVTLLRTSTTSKVKSTITDADGKFELSYLSPGDYKLTVTLLGYKPLEIPVPKSEPTSGNAIDLSTLYVAPVLNDLGVVNISGFRPVVNQQADRIIYDVQADPESKANNALDMLRKVPLVSVDGAENIRLKGGSNYRMLINGKASSLISSNPSDLLKAMPADNIEKIEVITTPPSMYDAEGIAGIINIITQRKLGEGYSVNLTSTFNTVNGSSANVNAKLKRGKVGVQGFLGTAHPVEQNVATGYENAIWGPLPSQLLQDGRMISDRENSFGSAQFSFEADSLNLFTADLEYHTGGSSQQTQQVSTYFDQQMRINQSYELKNASRNKLRGTDFGFNHEHAFRRSKGQLLTSSYKYSYSRDAFRNDATYRNPVNYPASDFLQNNRSGSKEQTAQIDYVHPFKIVHIEVGAKGILRDNFSDFDRRSLDINTGVYRLDSDQTNDFTYKQNIYSLYNSYHLRWKDWDARAGLRLERSSVEADFSAANDPIRQRYTNLFPSLSAQRKLDGSNSLSLGYQQRLERPGILMLNPFTNYSNPGFLSSGNPDLDAVLNHSIDLIYSNYAKRPFTLGLNYTFANNTIESVTQVGEDKISRTSYRNVGQRSALGMLINSNFALSPKIRTNVDAQLMHVALSGFVDGQGYESEGFQWHIFSNTRYRFESGYRLGIDVSYDSRYVLLQGRDNDFLYYSINGSKDFFQDKVTLSVASSNFFNKYRRLDFTTRGRDFDQRRFYDIYYRRFNLRLVYKFGRLKEDIKKNQRGIRNDDQTSGRNNPS</sequence>
<keyword evidence="2" id="KW-0472">Membrane</keyword>
<dbReference type="PANTHER" id="PTHR40980:SF4">
    <property type="entry name" value="TONB-DEPENDENT RECEPTOR-LIKE BETA-BARREL DOMAIN-CONTAINING PROTEIN"/>
    <property type="match status" value="1"/>
</dbReference>
<dbReference type="Pfam" id="PF14905">
    <property type="entry name" value="OMP_b-brl_3"/>
    <property type="match status" value="1"/>
</dbReference>
<dbReference type="Proteomes" id="UP000238034">
    <property type="component" value="Unassembled WGS sequence"/>
</dbReference>
<gene>
    <name evidence="6" type="ORF">B0I27_10752</name>
</gene>
<dbReference type="InterPro" id="IPR041700">
    <property type="entry name" value="OMP_b-brl_3"/>
</dbReference>
<comment type="caution">
    <text evidence="6">The sequence shown here is derived from an EMBL/GenBank/DDBJ whole genome shotgun (WGS) entry which is preliminary data.</text>
</comment>
<dbReference type="InterPro" id="IPR012910">
    <property type="entry name" value="Plug_dom"/>
</dbReference>
<feature type="domain" description="Outer membrane protein beta-barrel" evidence="5">
    <location>
        <begin position="413"/>
        <end position="810"/>
    </location>
</feature>
<keyword evidence="7" id="KW-1185">Reference proteome</keyword>